<dbReference type="WBParaSite" id="TMUE_3000013000.1">
    <property type="protein sequence ID" value="TMUE_3000013000.1"/>
    <property type="gene ID" value="WBGene00286511"/>
</dbReference>
<sequence>MNFSKIQQSDANSQNPFNEIACVSDHNMRISVSSVALLVATAVVALTIADDTEHEQYSNSVVPCDVETDPIVPYGETEYFICQEMPLAVGQEESSKGLWVRWGCELETPFDEDKCKPVLDGPIYNPEVRPIMDLMVFCKEDEADDNVPSGPRCTLESSVLMPDQDDMQRYYACQTVDSTVQCGQWHLKTCGEEQVFDASVQVCKADETEFVKHDTQMRQAYMPYAVPPSYAYIPGVPTYGYQVPYASPPMPMYGYPRPVAYAQVPRLTVVPVMPAAVGVPMNPVTSVFGMQNLMHYYMSMFPWMYPGYGYGMPPRGGQRNQNPPQSGGGPTQVQGGGQAGRGPPGGGSPGGGPPGNGSPGGSPGGGSPEDSPPGSNSPGAGSGEPGKDKPDKEKPGLGGLGGALGKGLPKVPGLPKIPELPKLPGLPGLGMIWPLISKILGPLKKLG</sequence>
<dbReference type="InterPro" id="IPR036508">
    <property type="entry name" value="Chitin-bd_dom_sf"/>
</dbReference>
<dbReference type="AlphaFoldDB" id="A0A5S6R0I8"/>
<dbReference type="Pfam" id="PF01607">
    <property type="entry name" value="CBM_14"/>
    <property type="match status" value="1"/>
</dbReference>
<reference evidence="4" key="1">
    <citation type="submission" date="2019-12" db="UniProtKB">
        <authorList>
            <consortium name="WormBaseParasite"/>
        </authorList>
    </citation>
    <scope>IDENTIFICATION</scope>
</reference>
<dbReference type="SUPFAM" id="SSF57625">
    <property type="entry name" value="Invertebrate chitin-binding proteins"/>
    <property type="match status" value="1"/>
</dbReference>
<evidence type="ECO:0000256" key="1">
    <source>
        <dbReference type="SAM" id="MobiDB-lite"/>
    </source>
</evidence>
<feature type="compositionally biased region" description="Low complexity" evidence="1">
    <location>
        <begin position="368"/>
        <end position="379"/>
    </location>
</feature>
<organism evidence="3 4">
    <name type="scientific">Trichuris muris</name>
    <name type="common">Mouse whipworm</name>
    <dbReference type="NCBI Taxonomy" id="70415"/>
    <lineage>
        <taxon>Eukaryota</taxon>
        <taxon>Metazoa</taxon>
        <taxon>Ecdysozoa</taxon>
        <taxon>Nematoda</taxon>
        <taxon>Enoplea</taxon>
        <taxon>Dorylaimia</taxon>
        <taxon>Trichinellida</taxon>
        <taxon>Trichuridae</taxon>
        <taxon>Trichuris</taxon>
    </lineage>
</organism>
<name>A0A5S6R0I8_TRIMR</name>
<dbReference type="STRING" id="70415.A0A5S6R0I8"/>
<proteinExistence type="predicted"/>
<dbReference type="GO" id="GO:0008061">
    <property type="term" value="F:chitin binding"/>
    <property type="evidence" value="ECO:0007669"/>
    <property type="project" value="InterPro"/>
</dbReference>
<keyword evidence="3" id="KW-1185">Reference proteome</keyword>
<feature type="domain" description="Chitin-binding type-2" evidence="2">
    <location>
        <begin position="153"/>
        <end position="207"/>
    </location>
</feature>
<evidence type="ECO:0000259" key="2">
    <source>
        <dbReference type="Pfam" id="PF01607"/>
    </source>
</evidence>
<evidence type="ECO:0000313" key="3">
    <source>
        <dbReference type="Proteomes" id="UP000046395"/>
    </source>
</evidence>
<feature type="compositionally biased region" description="Gly residues" evidence="1">
    <location>
        <begin position="396"/>
        <end position="405"/>
    </location>
</feature>
<dbReference type="Proteomes" id="UP000046395">
    <property type="component" value="Unassembled WGS sequence"/>
</dbReference>
<dbReference type="InterPro" id="IPR002557">
    <property type="entry name" value="Chitin-bd_dom"/>
</dbReference>
<accession>A0A5S6R0I8</accession>
<feature type="region of interest" description="Disordered" evidence="1">
    <location>
        <begin position="314"/>
        <end position="429"/>
    </location>
</feature>
<feature type="compositionally biased region" description="Low complexity" evidence="1">
    <location>
        <begin position="406"/>
        <end position="429"/>
    </location>
</feature>
<feature type="compositionally biased region" description="Gly residues" evidence="1">
    <location>
        <begin position="326"/>
        <end position="367"/>
    </location>
</feature>
<protein>
    <submittedName>
        <fullName evidence="4">Chitin-binding type-2 domain-containing protein</fullName>
    </submittedName>
</protein>
<evidence type="ECO:0000313" key="4">
    <source>
        <dbReference type="WBParaSite" id="TMUE_3000013000.1"/>
    </source>
</evidence>
<feature type="compositionally biased region" description="Basic and acidic residues" evidence="1">
    <location>
        <begin position="385"/>
        <end position="395"/>
    </location>
</feature>
<dbReference type="GO" id="GO:0005576">
    <property type="term" value="C:extracellular region"/>
    <property type="evidence" value="ECO:0007669"/>
    <property type="project" value="InterPro"/>
</dbReference>